<dbReference type="PROSITE" id="PS50075">
    <property type="entry name" value="CARRIER"/>
    <property type="match status" value="1"/>
</dbReference>
<keyword evidence="7" id="KW-1185">Reference proteome</keyword>
<keyword evidence="1" id="KW-0596">Phosphopantetheine</keyword>
<dbReference type="GO" id="GO:0043041">
    <property type="term" value="P:amino acid activation for nonribosomal peptide biosynthetic process"/>
    <property type="evidence" value="ECO:0007669"/>
    <property type="project" value="TreeGrafter"/>
</dbReference>
<dbReference type="InterPro" id="IPR036736">
    <property type="entry name" value="ACP-like_sf"/>
</dbReference>
<dbReference type="GO" id="GO:0044550">
    <property type="term" value="P:secondary metabolite biosynthetic process"/>
    <property type="evidence" value="ECO:0007669"/>
    <property type="project" value="TreeGrafter"/>
</dbReference>
<organism evidence="6 7">
    <name type="scientific">Penicillium subrubescens</name>
    <dbReference type="NCBI Taxonomy" id="1316194"/>
    <lineage>
        <taxon>Eukaryota</taxon>
        <taxon>Fungi</taxon>
        <taxon>Dikarya</taxon>
        <taxon>Ascomycota</taxon>
        <taxon>Pezizomycotina</taxon>
        <taxon>Eurotiomycetes</taxon>
        <taxon>Eurotiomycetidae</taxon>
        <taxon>Eurotiales</taxon>
        <taxon>Aspergillaceae</taxon>
        <taxon>Penicillium</taxon>
    </lineage>
</organism>
<dbReference type="Gene3D" id="3.30.559.10">
    <property type="entry name" value="Chloramphenicol acetyltransferase-like domain"/>
    <property type="match status" value="1"/>
</dbReference>
<dbReference type="GO" id="GO:0031177">
    <property type="term" value="F:phosphopantetheine binding"/>
    <property type="evidence" value="ECO:0007669"/>
    <property type="project" value="TreeGrafter"/>
</dbReference>
<dbReference type="GO" id="GO:0016874">
    <property type="term" value="F:ligase activity"/>
    <property type="evidence" value="ECO:0007669"/>
    <property type="project" value="UniProtKB-KW"/>
</dbReference>
<accession>A0A1Q5TC78</accession>
<dbReference type="SUPFAM" id="SSF52777">
    <property type="entry name" value="CoA-dependent acyltransferases"/>
    <property type="match status" value="2"/>
</dbReference>
<dbReference type="InterPro" id="IPR042099">
    <property type="entry name" value="ANL_N_sf"/>
</dbReference>
<dbReference type="SUPFAM" id="SSF47336">
    <property type="entry name" value="ACP-like"/>
    <property type="match status" value="1"/>
</dbReference>
<reference evidence="6 7" key="1">
    <citation type="submission" date="2016-10" db="EMBL/GenBank/DDBJ databases">
        <title>Genome sequence of the ascomycete fungus Penicillium subrubescens.</title>
        <authorList>
            <person name="De Vries R.P."/>
            <person name="Peng M."/>
            <person name="Dilokpimol A."/>
            <person name="Hilden K."/>
            <person name="Makela M.R."/>
            <person name="Grigoriev I."/>
            <person name="Riley R."/>
            <person name="Granchi Z."/>
        </authorList>
    </citation>
    <scope>NUCLEOTIDE SEQUENCE [LARGE SCALE GENOMIC DNA]</scope>
    <source>
        <strain evidence="6 7">CBS 132785</strain>
    </source>
</reference>
<keyword evidence="2" id="KW-0597">Phosphoprotein</keyword>
<dbReference type="PANTHER" id="PTHR45527:SF3">
    <property type="entry name" value="SIDEROPHORE SYNTHETASE (EUROFUNG)"/>
    <property type="match status" value="1"/>
</dbReference>
<dbReference type="PANTHER" id="PTHR45527">
    <property type="entry name" value="NONRIBOSOMAL PEPTIDE SYNTHETASE"/>
    <property type="match status" value="1"/>
</dbReference>
<dbReference type="InterPro" id="IPR023213">
    <property type="entry name" value="CAT-like_dom_sf"/>
</dbReference>
<dbReference type="Proteomes" id="UP000186955">
    <property type="component" value="Unassembled WGS sequence"/>
</dbReference>
<evidence type="ECO:0000313" key="7">
    <source>
        <dbReference type="Proteomes" id="UP000186955"/>
    </source>
</evidence>
<evidence type="ECO:0000256" key="2">
    <source>
        <dbReference type="ARBA" id="ARBA00022553"/>
    </source>
</evidence>
<dbReference type="Gene3D" id="3.30.300.30">
    <property type="match status" value="1"/>
</dbReference>
<evidence type="ECO:0000313" key="6">
    <source>
        <dbReference type="EMBL" id="OKO97831.1"/>
    </source>
</evidence>
<evidence type="ECO:0000256" key="4">
    <source>
        <dbReference type="ARBA" id="ARBA00029454"/>
    </source>
</evidence>
<sequence>MQASKTVILAERVSDCGRPKPLVESLSFLSTGSNKQISSAKNMNRLTVDAILEPSSQTVLLQLCWAAVLARYAETPDIQYAYVLEDSEEVRLFHSQISSGQDVYDALESAAYVTSPLGLIGDSLSQEAISSQTGNLAFGTILLVKGKNSPSRISLTKELFTGTALLLECAVAAQHVQVEWTCRKPLAPEYVYMIMTQFAHALRVSTKSRKENIRYRDLQEISPEGFSQIIEWNGGREYVTRETFAHHLFEKMVIKQPHAPAICAWDGDMTYGELDSYAEFVASQIMASCQIEHEGVLGLFFAKSKWTAVAMLGALKAGRGFIMFHTSQPPTRLRTICERLGVLAVLSLPGFKTALDELDVPKIILSTDKDEGFLPNTASQKPAPLPSESNSILYAGFTSGSTGEPKIFDVRHSAFCSGISAWGVAMNVNERSRVFQSASYNFTVSVIEQLAPLCLGGCVCVPSEEALQNDIPGAIRDLGANWAEFTPSLARLLDPSTLSGVKTLVLTGEALARADVEKWHCHLDLRVYYGQSEHSLGATVGNTADLVADHRNIGRTFSAREWIVDPEDHNRLAPLGAEGELLLEGPCVGVGYLNNPKETDAIFVRNPAWFLSQRLTPVTDGRFLKTGDLVCYDMHRGCLQYRGRRGTQVKIRGQRVDLGEVEYHAGKHLSSAQGKPVAEVICPKVYAQKSDPVMVVFLVTDTPVEMAVTSYEDFDSPIIFPPNDKLRAQAKAALARMKDVLPDYMMPSAVIPISHLPRTPSGKLFRRRLRDIGSQLALDEIVAYVNLRKPHQAPETANEEKLQQISASILGCSASQIGMNDTFLELGGDSLKVRHLVQAARTEGVTLSVGDIFKNLTLADLARIAQEGPMSVPAHEKQPEEPVVKSFLQSKPEFAIGSRIESVSRTHDIVKATGNENAVEYFLFSLYGPLDVERLDVACQALVACHAVLRSVFIPYEEEIMQVTFRSLKASFEVIEASPGVDPKVLTDRLCHEDKMQSPFGPTPVMAFTVVRSSPDNHILVLRLSEAQCDAHSLKRLISNLMLLYDETSIHVQLDYRDYLAICASQRTPEAFAYWRTLLKGATPLHLDSIRLNTQSSWMCHGQLTGKTYHHDSPPSLTFSRTIPPVTARRGITLATTIKAAWSYVLYKKLHCNDILFGQLGSCRTMNVPGIEDTIGPCTNVTPVRVKYVPQWDPSEILQTIQEQHAQSLPYQTIGWRDIVNHCTTWPDGASLQTVVLHQGEQEDTEIQTRGGLKCRALDWSASSILGRLYLMTESTSSGLNIELCVPRGAIDNSEAEGLFDLFCSAIGTFCSWKNRDSHATSRII</sequence>
<keyword evidence="3" id="KW-0436">Ligase</keyword>
<feature type="domain" description="Carrier" evidence="5">
    <location>
        <begin position="793"/>
        <end position="869"/>
    </location>
</feature>
<gene>
    <name evidence="6" type="ORF">PENSUB_9757</name>
</gene>
<dbReference type="InterPro" id="IPR000873">
    <property type="entry name" value="AMP-dep_synth/lig_dom"/>
</dbReference>
<dbReference type="InterPro" id="IPR009081">
    <property type="entry name" value="PP-bd_ACP"/>
</dbReference>
<dbReference type="InterPro" id="IPR001242">
    <property type="entry name" value="Condensation_dom"/>
</dbReference>
<protein>
    <submittedName>
        <fullName evidence="6">Nonribosomal peptide synthetase 6</fullName>
    </submittedName>
</protein>
<comment type="caution">
    <text evidence="6">The sequence shown here is derived from an EMBL/GenBank/DDBJ whole genome shotgun (WGS) entry which is preliminary data.</text>
</comment>
<dbReference type="Pfam" id="PF00668">
    <property type="entry name" value="Condensation"/>
    <property type="match status" value="1"/>
</dbReference>
<dbReference type="SUPFAM" id="SSF56801">
    <property type="entry name" value="Acetyl-CoA synthetase-like"/>
    <property type="match status" value="1"/>
</dbReference>
<name>A0A1Q5TC78_9EURO</name>
<dbReference type="Gene3D" id="1.10.1200.10">
    <property type="entry name" value="ACP-like"/>
    <property type="match status" value="1"/>
</dbReference>
<dbReference type="Gene3D" id="3.40.50.12780">
    <property type="entry name" value="N-terminal domain of ligase-like"/>
    <property type="match status" value="1"/>
</dbReference>
<dbReference type="CDD" id="cd05918">
    <property type="entry name" value="A_NRPS_SidN3_like"/>
    <property type="match status" value="1"/>
</dbReference>
<dbReference type="Pfam" id="PF00501">
    <property type="entry name" value="AMP-binding"/>
    <property type="match status" value="1"/>
</dbReference>
<proteinExistence type="inferred from homology"/>
<dbReference type="Gene3D" id="3.30.559.30">
    <property type="entry name" value="Nonribosomal peptide synthetase, condensation domain"/>
    <property type="match status" value="1"/>
</dbReference>
<evidence type="ECO:0000256" key="1">
    <source>
        <dbReference type="ARBA" id="ARBA00022450"/>
    </source>
</evidence>
<evidence type="ECO:0000259" key="5">
    <source>
        <dbReference type="PROSITE" id="PS50075"/>
    </source>
</evidence>
<comment type="similarity">
    <text evidence="4">Belongs to the NRP synthetase family.</text>
</comment>
<dbReference type="Pfam" id="PF00550">
    <property type="entry name" value="PP-binding"/>
    <property type="match status" value="1"/>
</dbReference>
<dbReference type="EMBL" id="MNBE01000683">
    <property type="protein sequence ID" value="OKO97831.1"/>
    <property type="molecule type" value="Genomic_DNA"/>
</dbReference>
<dbReference type="STRING" id="1316194.A0A1Q5TC78"/>
<dbReference type="GO" id="GO:0005737">
    <property type="term" value="C:cytoplasm"/>
    <property type="evidence" value="ECO:0007669"/>
    <property type="project" value="TreeGrafter"/>
</dbReference>
<dbReference type="InterPro" id="IPR045851">
    <property type="entry name" value="AMP-bd_C_sf"/>
</dbReference>
<evidence type="ECO:0000256" key="3">
    <source>
        <dbReference type="ARBA" id="ARBA00022598"/>
    </source>
</evidence>